<gene>
    <name evidence="11" type="primary">LOC100900293</name>
</gene>
<reference evidence="11" key="1">
    <citation type="submission" date="2025-08" db="UniProtKB">
        <authorList>
            <consortium name="RefSeq"/>
        </authorList>
    </citation>
    <scope>IDENTIFICATION</scope>
</reference>
<accession>A0AAJ6VVT7</accession>
<protein>
    <submittedName>
        <fullName evidence="11">Cation exchanger C3A12.06c</fullName>
    </submittedName>
</protein>
<feature type="transmembrane region" description="Helical" evidence="8">
    <location>
        <begin position="251"/>
        <end position="273"/>
    </location>
</feature>
<dbReference type="InterPro" id="IPR051359">
    <property type="entry name" value="CaCA_antiporter"/>
</dbReference>
<organism evidence="10 11">
    <name type="scientific">Galendromus occidentalis</name>
    <name type="common">western predatory mite</name>
    <dbReference type="NCBI Taxonomy" id="34638"/>
    <lineage>
        <taxon>Eukaryota</taxon>
        <taxon>Metazoa</taxon>
        <taxon>Ecdysozoa</taxon>
        <taxon>Arthropoda</taxon>
        <taxon>Chelicerata</taxon>
        <taxon>Arachnida</taxon>
        <taxon>Acari</taxon>
        <taxon>Parasitiformes</taxon>
        <taxon>Mesostigmata</taxon>
        <taxon>Gamasina</taxon>
        <taxon>Phytoseioidea</taxon>
        <taxon>Phytoseiidae</taxon>
        <taxon>Typhlodrominae</taxon>
        <taxon>Galendromus</taxon>
    </lineage>
</organism>
<feature type="transmembrane region" description="Helical" evidence="8">
    <location>
        <begin position="71"/>
        <end position="93"/>
    </location>
</feature>
<dbReference type="Gene3D" id="1.20.1420.30">
    <property type="entry name" value="NCX, central ion-binding region"/>
    <property type="match status" value="1"/>
</dbReference>
<keyword evidence="6 8" id="KW-1133">Transmembrane helix</keyword>
<feature type="transmembrane region" description="Helical" evidence="8">
    <location>
        <begin position="133"/>
        <end position="153"/>
    </location>
</feature>
<dbReference type="AlphaFoldDB" id="A0AAJ6VVT7"/>
<evidence type="ECO:0000256" key="6">
    <source>
        <dbReference type="ARBA" id="ARBA00022989"/>
    </source>
</evidence>
<keyword evidence="4" id="KW-0109">Calcium transport</keyword>
<evidence type="ECO:0000313" key="10">
    <source>
        <dbReference type="Proteomes" id="UP000694867"/>
    </source>
</evidence>
<evidence type="ECO:0000256" key="5">
    <source>
        <dbReference type="ARBA" id="ARBA00022692"/>
    </source>
</evidence>
<dbReference type="GO" id="GO:0016020">
    <property type="term" value="C:membrane"/>
    <property type="evidence" value="ECO:0007669"/>
    <property type="project" value="UniProtKB-SubCell"/>
</dbReference>
<evidence type="ECO:0000259" key="9">
    <source>
        <dbReference type="Pfam" id="PF01699"/>
    </source>
</evidence>
<feature type="transmembrane region" description="Helical" evidence="8">
    <location>
        <begin position="478"/>
        <end position="497"/>
    </location>
</feature>
<dbReference type="PANTHER" id="PTHR12266:SF0">
    <property type="entry name" value="MITOCHONDRIAL SODIUM_CALCIUM EXCHANGER PROTEIN"/>
    <property type="match status" value="1"/>
</dbReference>
<feature type="domain" description="Sodium/calcium exchanger membrane region" evidence="9">
    <location>
        <begin position="347"/>
        <end position="495"/>
    </location>
</feature>
<feature type="transmembrane region" description="Helical" evidence="8">
    <location>
        <begin position="344"/>
        <end position="369"/>
    </location>
</feature>
<keyword evidence="5 8" id="KW-0812">Transmembrane</keyword>
<dbReference type="RefSeq" id="XP_003738520.1">
    <property type="nucleotide sequence ID" value="XM_003738472.2"/>
</dbReference>
<evidence type="ECO:0000256" key="3">
    <source>
        <dbReference type="ARBA" id="ARBA00022449"/>
    </source>
</evidence>
<keyword evidence="3" id="KW-0050">Antiport</keyword>
<comment type="subcellular location">
    <subcellularLocation>
        <location evidence="1">Membrane</location>
        <topology evidence="1">Multi-pass membrane protein</topology>
    </subcellularLocation>
</comment>
<dbReference type="Proteomes" id="UP000694867">
    <property type="component" value="Unplaced"/>
</dbReference>
<keyword evidence="4" id="KW-0406">Ion transport</keyword>
<sequence length="500" mass="54911">MYDVQWLFGFASSNSQIEPKCSDVWEIRPSERCSFVRSVKDCRSGEAFLDYVELTYCKWESSTFLPLSALFVLWGSLVYVLAGNYVTSALVHLKERFNMNEIKAGATLLTLGNGLPDIMGAVTAVQIGHEGLLVGEVLGGTLFVVGVIVGSLYTVGKNAPLGRAFCPMLCFFVAAVVFVGSIYLLGRVTIYHIIVGLALYVSYYVYIFSMSSHKECEYELIADETSFYIPINEKYADVEYSSDESSCLRTACCSCMSVIACVLSGILSLPFTLMIPTVCHSRTYASRVCDANQFRFFMFPVLFMFAVDIAPANNATLYISLSIASGVLYRIVCCTLPEEVVDTLVTFAGFILSLCFLHQLTAELIAVVRAMGICFKLTDEVMGLSILTYGNFLGDISTYVAIVNRGCLQMALTGCISSVLMSLLLNTTLAFSIRFAMTGVWYSPLMRSPVTTILMGSVILCPVLLLFSALTFRCHSNVCSGVVLLCYYGIVMCLLVITQL</sequence>
<feature type="transmembrane region" description="Helical" evidence="8">
    <location>
        <begin position="408"/>
        <end position="431"/>
    </location>
</feature>
<feature type="transmembrane region" description="Helical" evidence="8">
    <location>
        <begin position="452"/>
        <end position="472"/>
    </location>
</feature>
<feature type="transmembrane region" description="Helical" evidence="8">
    <location>
        <begin position="381"/>
        <end position="402"/>
    </location>
</feature>
<dbReference type="InterPro" id="IPR044880">
    <property type="entry name" value="NCX_ion-bd_dom_sf"/>
</dbReference>
<evidence type="ECO:0000256" key="8">
    <source>
        <dbReference type="SAM" id="Phobius"/>
    </source>
</evidence>
<evidence type="ECO:0000256" key="7">
    <source>
        <dbReference type="ARBA" id="ARBA00023136"/>
    </source>
</evidence>
<dbReference type="InterPro" id="IPR004837">
    <property type="entry name" value="NaCa_Exmemb"/>
</dbReference>
<keyword evidence="4" id="KW-0106">Calcium</keyword>
<feature type="transmembrane region" description="Helical" evidence="8">
    <location>
        <begin position="105"/>
        <end position="127"/>
    </location>
</feature>
<feature type="domain" description="Sodium/calcium exchanger membrane region" evidence="9">
    <location>
        <begin position="68"/>
        <end position="208"/>
    </location>
</feature>
<keyword evidence="7 8" id="KW-0472">Membrane</keyword>
<evidence type="ECO:0000256" key="1">
    <source>
        <dbReference type="ARBA" id="ARBA00004141"/>
    </source>
</evidence>
<name>A0AAJ6VVT7_9ACAR</name>
<dbReference type="Pfam" id="PF01699">
    <property type="entry name" value="Na_Ca_ex"/>
    <property type="match status" value="2"/>
</dbReference>
<evidence type="ECO:0000256" key="2">
    <source>
        <dbReference type="ARBA" id="ARBA00022448"/>
    </source>
</evidence>
<dbReference type="GeneID" id="100900293"/>
<keyword evidence="10" id="KW-1185">Reference proteome</keyword>
<dbReference type="PANTHER" id="PTHR12266">
    <property type="entry name" value="NA+/CA2+ K+ INDEPENDENT EXCHANGER"/>
    <property type="match status" value="1"/>
</dbReference>
<proteinExistence type="predicted"/>
<evidence type="ECO:0000313" key="11">
    <source>
        <dbReference type="RefSeq" id="XP_003738520.1"/>
    </source>
</evidence>
<feature type="transmembrane region" description="Helical" evidence="8">
    <location>
        <begin position="190"/>
        <end position="208"/>
    </location>
</feature>
<feature type="transmembrane region" description="Helical" evidence="8">
    <location>
        <begin position="165"/>
        <end position="184"/>
    </location>
</feature>
<dbReference type="GO" id="GO:0005432">
    <property type="term" value="F:calcium:sodium antiporter activity"/>
    <property type="evidence" value="ECO:0007669"/>
    <property type="project" value="TreeGrafter"/>
</dbReference>
<keyword evidence="2" id="KW-0813">Transport</keyword>
<evidence type="ECO:0000256" key="4">
    <source>
        <dbReference type="ARBA" id="ARBA00022568"/>
    </source>
</evidence>
<dbReference type="KEGG" id="goe:100900293"/>
<dbReference type="GO" id="GO:0006874">
    <property type="term" value="P:intracellular calcium ion homeostasis"/>
    <property type="evidence" value="ECO:0007669"/>
    <property type="project" value="TreeGrafter"/>
</dbReference>